<dbReference type="OrthoDB" id="273917at2759"/>
<gene>
    <name evidence="10" type="ORF">CEUSTIGMA_g5448.t1</name>
</gene>
<feature type="compositionally biased region" description="Basic and acidic residues" evidence="7">
    <location>
        <begin position="18"/>
        <end position="28"/>
    </location>
</feature>
<feature type="compositionally biased region" description="Basic and acidic residues" evidence="7">
    <location>
        <begin position="441"/>
        <end position="454"/>
    </location>
</feature>
<name>A0A250X4M0_9CHLO</name>
<dbReference type="Proteomes" id="UP000232323">
    <property type="component" value="Unassembled WGS sequence"/>
</dbReference>
<keyword evidence="5" id="KW-0479">Metal-binding</keyword>
<dbReference type="GO" id="GO:0031123">
    <property type="term" value="P:RNA 3'-end processing"/>
    <property type="evidence" value="ECO:0007669"/>
    <property type="project" value="TreeGrafter"/>
</dbReference>
<keyword evidence="11" id="KW-1185">Reference proteome</keyword>
<feature type="domain" description="PAP-associated" evidence="8">
    <location>
        <begin position="315"/>
        <end position="376"/>
    </location>
</feature>
<dbReference type="EMBL" id="BEGY01000029">
    <property type="protein sequence ID" value="GAX78006.1"/>
    <property type="molecule type" value="Genomic_DNA"/>
</dbReference>
<feature type="compositionally biased region" description="Gly residues" evidence="7">
    <location>
        <begin position="700"/>
        <end position="710"/>
    </location>
</feature>
<feature type="compositionally biased region" description="Basic and acidic residues" evidence="7">
    <location>
        <begin position="563"/>
        <end position="573"/>
    </location>
</feature>
<dbReference type="InterPro" id="IPR043519">
    <property type="entry name" value="NT_sf"/>
</dbReference>
<feature type="domain" description="Poly(A) RNA polymerase mitochondrial-like central palm" evidence="9">
    <location>
        <begin position="112"/>
        <end position="241"/>
    </location>
</feature>
<comment type="caution">
    <text evidence="10">The sequence shown here is derived from an EMBL/GenBank/DDBJ whole genome shotgun (WGS) entry which is preliminary data.</text>
</comment>
<dbReference type="GO" id="GO:0046872">
    <property type="term" value="F:metal ion binding"/>
    <property type="evidence" value="ECO:0007669"/>
    <property type="project" value="UniProtKB-KW"/>
</dbReference>
<dbReference type="GO" id="GO:1990817">
    <property type="term" value="F:poly(A) RNA polymerase activity"/>
    <property type="evidence" value="ECO:0007669"/>
    <property type="project" value="UniProtKB-EC"/>
</dbReference>
<evidence type="ECO:0000256" key="5">
    <source>
        <dbReference type="ARBA" id="ARBA00022723"/>
    </source>
</evidence>
<feature type="compositionally biased region" description="Acidic residues" evidence="7">
    <location>
        <begin position="477"/>
        <end position="488"/>
    </location>
</feature>
<evidence type="ECO:0000313" key="11">
    <source>
        <dbReference type="Proteomes" id="UP000232323"/>
    </source>
</evidence>
<dbReference type="EC" id="2.7.7.19" evidence="3"/>
<protein>
    <recommendedName>
        <fullName evidence="3">polynucleotide adenylyltransferase</fullName>
        <ecNumber evidence="3">2.7.7.19</ecNumber>
    </recommendedName>
</protein>
<evidence type="ECO:0000259" key="8">
    <source>
        <dbReference type="Pfam" id="PF03828"/>
    </source>
</evidence>
<keyword evidence="6" id="KW-0460">Magnesium</keyword>
<dbReference type="GO" id="GO:0005730">
    <property type="term" value="C:nucleolus"/>
    <property type="evidence" value="ECO:0007669"/>
    <property type="project" value="TreeGrafter"/>
</dbReference>
<evidence type="ECO:0000256" key="7">
    <source>
        <dbReference type="SAM" id="MobiDB-lite"/>
    </source>
</evidence>
<organism evidence="10 11">
    <name type="scientific">Chlamydomonas eustigma</name>
    <dbReference type="NCBI Taxonomy" id="1157962"/>
    <lineage>
        <taxon>Eukaryota</taxon>
        <taxon>Viridiplantae</taxon>
        <taxon>Chlorophyta</taxon>
        <taxon>core chlorophytes</taxon>
        <taxon>Chlorophyceae</taxon>
        <taxon>CS clade</taxon>
        <taxon>Chlamydomonadales</taxon>
        <taxon>Chlamydomonadaceae</taxon>
        <taxon>Chlamydomonas</taxon>
    </lineage>
</organism>
<proteinExistence type="inferred from homology"/>
<dbReference type="Pfam" id="PF03828">
    <property type="entry name" value="PAP_assoc"/>
    <property type="match status" value="1"/>
</dbReference>
<feature type="compositionally biased region" description="Basic and acidic residues" evidence="7">
    <location>
        <begin position="718"/>
        <end position="728"/>
    </location>
</feature>
<dbReference type="STRING" id="1157962.A0A250X4M0"/>
<dbReference type="GO" id="GO:0043634">
    <property type="term" value="P:polyadenylation-dependent ncRNA catabolic process"/>
    <property type="evidence" value="ECO:0007669"/>
    <property type="project" value="TreeGrafter"/>
</dbReference>
<dbReference type="InterPro" id="IPR002058">
    <property type="entry name" value="PAP_assoc"/>
</dbReference>
<evidence type="ECO:0000256" key="2">
    <source>
        <dbReference type="ARBA" id="ARBA00008593"/>
    </source>
</evidence>
<feature type="region of interest" description="Disordered" evidence="7">
    <location>
        <begin position="1"/>
        <end position="93"/>
    </location>
</feature>
<evidence type="ECO:0000256" key="6">
    <source>
        <dbReference type="ARBA" id="ARBA00022842"/>
    </source>
</evidence>
<feature type="region of interest" description="Disordered" evidence="7">
    <location>
        <begin position="441"/>
        <end position="740"/>
    </location>
</feature>
<feature type="compositionally biased region" description="Basic and acidic residues" evidence="7">
    <location>
        <begin position="489"/>
        <end position="505"/>
    </location>
</feature>
<dbReference type="FunFam" id="3.30.460.10:FF:000006">
    <property type="entry name" value="non-canonical poly(A) RNA polymerase PAPD5"/>
    <property type="match status" value="1"/>
</dbReference>
<dbReference type="InterPro" id="IPR054708">
    <property type="entry name" value="MTPAP-like_central"/>
</dbReference>
<keyword evidence="4" id="KW-0808">Transferase</keyword>
<dbReference type="Gene3D" id="3.30.460.10">
    <property type="entry name" value="Beta Polymerase, domain 2"/>
    <property type="match status" value="1"/>
</dbReference>
<dbReference type="GO" id="GO:0031499">
    <property type="term" value="C:TRAMP complex"/>
    <property type="evidence" value="ECO:0007669"/>
    <property type="project" value="TreeGrafter"/>
</dbReference>
<evidence type="ECO:0000259" key="9">
    <source>
        <dbReference type="Pfam" id="PF22600"/>
    </source>
</evidence>
<dbReference type="Gene3D" id="1.10.1410.10">
    <property type="match status" value="1"/>
</dbReference>
<comment type="cofactor">
    <cofactor evidence="1">
        <name>Mn(2+)</name>
        <dbReference type="ChEBI" id="CHEBI:29035"/>
    </cofactor>
</comment>
<dbReference type="Pfam" id="PF22600">
    <property type="entry name" value="MTPAP-like_central"/>
    <property type="match status" value="1"/>
</dbReference>
<accession>A0A250X4M0</accession>
<reference evidence="10 11" key="1">
    <citation type="submission" date="2017-08" db="EMBL/GenBank/DDBJ databases">
        <title>Acidophilic green algal genome provides insights into adaptation to an acidic environment.</title>
        <authorList>
            <person name="Hirooka S."/>
            <person name="Hirose Y."/>
            <person name="Kanesaki Y."/>
            <person name="Higuchi S."/>
            <person name="Fujiwara T."/>
            <person name="Onuma R."/>
            <person name="Era A."/>
            <person name="Ohbayashi R."/>
            <person name="Uzuka A."/>
            <person name="Nozaki H."/>
            <person name="Yoshikawa H."/>
            <person name="Miyagishima S.Y."/>
        </authorList>
    </citation>
    <scope>NUCLEOTIDE SEQUENCE [LARGE SCALE GENOMIC DNA]</scope>
    <source>
        <strain evidence="10 11">NIES-2499</strain>
    </source>
</reference>
<dbReference type="AlphaFoldDB" id="A0A250X4M0"/>
<dbReference type="PANTHER" id="PTHR23092:SF15">
    <property type="entry name" value="INACTIVE NON-CANONICAL POLY(A) RNA POLYMERASE PROTEIN TRF4-2-RELATED"/>
    <property type="match status" value="1"/>
</dbReference>
<dbReference type="GO" id="GO:0003729">
    <property type="term" value="F:mRNA binding"/>
    <property type="evidence" value="ECO:0007669"/>
    <property type="project" value="TreeGrafter"/>
</dbReference>
<dbReference type="CDD" id="cd05402">
    <property type="entry name" value="NT_PAP_TUTase"/>
    <property type="match status" value="1"/>
</dbReference>
<feature type="compositionally biased region" description="Polar residues" evidence="7">
    <location>
        <begin position="669"/>
        <end position="682"/>
    </location>
</feature>
<evidence type="ECO:0000256" key="1">
    <source>
        <dbReference type="ARBA" id="ARBA00001936"/>
    </source>
</evidence>
<evidence type="ECO:0000313" key="10">
    <source>
        <dbReference type="EMBL" id="GAX78006.1"/>
    </source>
</evidence>
<dbReference type="PANTHER" id="PTHR23092">
    <property type="entry name" value="POLY(A) RNA POLYMERASE"/>
    <property type="match status" value="1"/>
</dbReference>
<evidence type="ECO:0000256" key="4">
    <source>
        <dbReference type="ARBA" id="ARBA00022679"/>
    </source>
</evidence>
<feature type="compositionally biased region" description="Basic residues" evidence="7">
    <location>
        <begin position="729"/>
        <end position="740"/>
    </location>
</feature>
<comment type="similarity">
    <text evidence="2">Belongs to the DNA polymerase type-B-like family.</text>
</comment>
<feature type="compositionally biased region" description="Basic and acidic residues" evidence="7">
    <location>
        <begin position="594"/>
        <end position="663"/>
    </location>
</feature>
<evidence type="ECO:0000256" key="3">
    <source>
        <dbReference type="ARBA" id="ARBA00012388"/>
    </source>
</evidence>
<sequence length="740" mass="82686">MAVVTSDCLSGLRAPSAPKDDVKIRDAITEDEDDDPERGNLTDATFEEDRPEYIPIPALQNVVEDQGAARNRSSGTAGDVDEETSAKSMQASAQRPYWMSQCSHLASPLLRLHQEIVFLVELLHPTPQEEAERKDAVAAVTEVIKTVFPEAQVEVFGSFATGLYVPTSDVDLVVLNTQIDVQTGLKALANQLSRKGVAKGIQVIGKAKVPIIKFETVNFGGLAFDISFNVPNGPQAAELVKEVIHDWPMIRPMVLVLKLFLQQRELNEVYTGGIGSYALITMLIAFLQLHNSRRRAPAQKPGHKARPPASQLEPSLGVLLIDFFRLYGRVINVKDVGISATGGGHYFVKENKDGSNWVTEGREYMLSVEDPKDPNNDICRSSFNIMRVKGAFDFAYQQLAAPSRPDESLLQRILRLGPILASRSRPVNPSLQYPLRNAEHVHEVAQDGPKEAVTGKKRRHTDPSKEKCREGRNIEKEQEEEGEVAEQDSMEHIRRADRSFADHDSAGQASRWEGREEGASNKRRKGTSEDLIDQAGDQHRHRRKGASEDLIEQAGDQQRHRRNENWRQEKGNRGAETGIHRGTHLPARGLGTKGGDREQAADRRRGSRDHDPKYVSERTSHDVDHRKRQRSNEEPTRHYDHWRGYGDRDETRDDAYPRSHELPGRSSHHTTVQQDQSLSRWSHSAGPEEVFGTGAAFVPGYGGGGGGRGGTRNPNKVVDAHSNGDRKYHTQQRPKHIRFH</sequence>
<dbReference type="InterPro" id="IPR045862">
    <property type="entry name" value="Trf4-like"/>
</dbReference>
<dbReference type="SUPFAM" id="SSF81301">
    <property type="entry name" value="Nucleotidyltransferase"/>
    <property type="match status" value="1"/>
</dbReference>
<feature type="compositionally biased region" description="Basic and acidic residues" evidence="7">
    <location>
        <begin position="461"/>
        <end position="476"/>
    </location>
</feature>
<dbReference type="SUPFAM" id="SSF81631">
    <property type="entry name" value="PAP/OAS1 substrate-binding domain"/>
    <property type="match status" value="1"/>
</dbReference>